<reference evidence="3" key="1">
    <citation type="submission" date="2012-02" db="EMBL/GenBank/DDBJ databases">
        <title>Complete sequence of chromosome of Natrinema pellirubrum DSM 15624.</title>
        <authorList>
            <person name="Lucas S."/>
            <person name="Han J."/>
            <person name="Lapidus A."/>
            <person name="Cheng J.-F."/>
            <person name="Goodwin L."/>
            <person name="Pitluck S."/>
            <person name="Peters L."/>
            <person name="Teshima H."/>
            <person name="Detter J.C."/>
            <person name="Han C."/>
            <person name="Tapia R."/>
            <person name="Land M."/>
            <person name="Hauser L."/>
            <person name="Kyrpides N."/>
            <person name="Ivanova N."/>
            <person name="Pagani I."/>
            <person name="Sproer C."/>
            <person name="Anderson I."/>
            <person name="Woyke T."/>
        </authorList>
    </citation>
    <scope>NUCLEOTIDE SEQUENCE [LARGE SCALE GENOMIC DNA]</scope>
    <source>
        <strain evidence="3">DSM 15624 / JCM 10476 / NCIMB 786</strain>
    </source>
</reference>
<dbReference type="EMBL" id="CP003372">
    <property type="protein sequence ID" value="AGB31039.1"/>
    <property type="molecule type" value="Genomic_DNA"/>
</dbReference>
<evidence type="ECO:0000313" key="3">
    <source>
        <dbReference type="Proteomes" id="UP000010843"/>
    </source>
</evidence>
<evidence type="ECO:0000256" key="1">
    <source>
        <dbReference type="SAM" id="MobiDB-lite"/>
    </source>
</evidence>
<feature type="compositionally biased region" description="Basic and acidic residues" evidence="1">
    <location>
        <begin position="1"/>
        <end position="16"/>
    </location>
</feature>
<protein>
    <submittedName>
        <fullName evidence="2">Uncharacterized protein</fullName>
    </submittedName>
</protein>
<accession>L0JIA2</accession>
<dbReference type="AlphaFoldDB" id="L0JIA2"/>
<dbReference type="STRING" id="797303.Natpe_1127"/>
<dbReference type="HOGENOM" id="CLU_3163221_0_0_2"/>
<gene>
    <name evidence="2" type="ordered locus">Natpe_1127</name>
</gene>
<dbReference type="KEGG" id="npe:Natpe_1127"/>
<name>L0JIA2_NATP1</name>
<proteinExistence type="predicted"/>
<dbReference type="Proteomes" id="UP000010843">
    <property type="component" value="Chromosome"/>
</dbReference>
<sequence length="47" mass="5028">MHGEYRDNATADRVADDIGISGPETAHHLSLGSRHDSSIYVTSTSAE</sequence>
<organism evidence="2 3">
    <name type="scientific">Natrinema pellirubrum (strain DSM 15624 / CIP 106293 / JCM 10476 / NCIMB 786 / 157)</name>
    <dbReference type="NCBI Taxonomy" id="797303"/>
    <lineage>
        <taxon>Archaea</taxon>
        <taxon>Methanobacteriati</taxon>
        <taxon>Methanobacteriota</taxon>
        <taxon>Stenosarchaea group</taxon>
        <taxon>Halobacteria</taxon>
        <taxon>Halobacteriales</taxon>
        <taxon>Natrialbaceae</taxon>
        <taxon>Natrinema</taxon>
    </lineage>
</organism>
<feature type="region of interest" description="Disordered" evidence="1">
    <location>
        <begin position="1"/>
        <end position="47"/>
    </location>
</feature>
<evidence type="ECO:0000313" key="2">
    <source>
        <dbReference type="EMBL" id="AGB31039.1"/>
    </source>
</evidence>